<evidence type="ECO:0000313" key="7">
    <source>
        <dbReference type="EMBL" id="OGM63167.1"/>
    </source>
</evidence>
<feature type="transmembrane region" description="Helical" evidence="6">
    <location>
        <begin position="181"/>
        <end position="199"/>
    </location>
</feature>
<reference evidence="7 8" key="1">
    <citation type="journal article" date="2016" name="Nat. Commun.">
        <title>Thousands of microbial genomes shed light on interconnected biogeochemical processes in an aquifer system.</title>
        <authorList>
            <person name="Anantharaman K."/>
            <person name="Brown C.T."/>
            <person name="Hug L.A."/>
            <person name="Sharon I."/>
            <person name="Castelle C.J."/>
            <person name="Probst A.J."/>
            <person name="Thomas B.C."/>
            <person name="Singh A."/>
            <person name="Wilkins M.J."/>
            <person name="Karaoz U."/>
            <person name="Brodie E.L."/>
            <person name="Williams K.H."/>
            <person name="Hubbard S.S."/>
            <person name="Banfield J.F."/>
        </authorList>
    </citation>
    <scope>NUCLEOTIDE SEQUENCE [LARGE SCALE GENOMIC DNA]</scope>
</reference>
<evidence type="ECO:0000313" key="8">
    <source>
        <dbReference type="Proteomes" id="UP000177082"/>
    </source>
</evidence>
<evidence type="ECO:0000256" key="4">
    <source>
        <dbReference type="ARBA" id="ARBA00022989"/>
    </source>
</evidence>
<evidence type="ECO:0000256" key="3">
    <source>
        <dbReference type="ARBA" id="ARBA00022692"/>
    </source>
</evidence>
<dbReference type="STRING" id="1802519.A2961_01345"/>
<feature type="transmembrane region" description="Helical" evidence="6">
    <location>
        <begin position="332"/>
        <end position="350"/>
    </location>
</feature>
<feature type="transmembrane region" description="Helical" evidence="6">
    <location>
        <begin position="59"/>
        <end position="77"/>
    </location>
</feature>
<feature type="transmembrane region" description="Helical" evidence="6">
    <location>
        <begin position="89"/>
        <end position="111"/>
    </location>
</feature>
<feature type="transmembrane region" description="Helical" evidence="6">
    <location>
        <begin position="387"/>
        <end position="405"/>
    </location>
</feature>
<dbReference type="PANTHER" id="PTHR30250:SF11">
    <property type="entry name" value="O-ANTIGEN TRANSPORTER-RELATED"/>
    <property type="match status" value="1"/>
</dbReference>
<keyword evidence="2" id="KW-1003">Cell membrane</keyword>
<dbReference type="InterPro" id="IPR050833">
    <property type="entry name" value="Poly_Biosynth_Transport"/>
</dbReference>
<keyword evidence="4 6" id="KW-1133">Transmembrane helix</keyword>
<feature type="transmembrane region" description="Helical" evidence="6">
    <location>
        <begin position="159"/>
        <end position="175"/>
    </location>
</feature>
<evidence type="ECO:0000256" key="2">
    <source>
        <dbReference type="ARBA" id="ARBA00022475"/>
    </source>
</evidence>
<comment type="caution">
    <text evidence="7">The sequence shown here is derived from an EMBL/GenBank/DDBJ whole genome shotgun (WGS) entry which is preliminary data.</text>
</comment>
<gene>
    <name evidence="7" type="ORF">A2961_01345</name>
</gene>
<dbReference type="GO" id="GO:0005886">
    <property type="term" value="C:plasma membrane"/>
    <property type="evidence" value="ECO:0007669"/>
    <property type="project" value="UniProtKB-SubCell"/>
</dbReference>
<accession>A0A1F8BGG6</accession>
<dbReference type="PANTHER" id="PTHR30250">
    <property type="entry name" value="PST FAMILY PREDICTED COLANIC ACID TRANSPORTER"/>
    <property type="match status" value="1"/>
</dbReference>
<evidence type="ECO:0000256" key="6">
    <source>
        <dbReference type="SAM" id="Phobius"/>
    </source>
</evidence>
<dbReference type="Proteomes" id="UP000177082">
    <property type="component" value="Unassembled WGS sequence"/>
</dbReference>
<keyword evidence="3 6" id="KW-0812">Transmembrane</keyword>
<protein>
    <recommendedName>
        <fullName evidence="9">Polysaccharide biosynthesis protein C-terminal domain-containing protein</fullName>
    </recommendedName>
</protein>
<evidence type="ECO:0000256" key="5">
    <source>
        <dbReference type="ARBA" id="ARBA00023136"/>
    </source>
</evidence>
<proteinExistence type="predicted"/>
<feature type="transmembrane region" description="Helical" evidence="6">
    <location>
        <begin position="362"/>
        <end position="381"/>
    </location>
</feature>
<organism evidence="7 8">
    <name type="scientific">Candidatus Woesebacteria bacterium RIFCSPLOWO2_01_FULL_39_21</name>
    <dbReference type="NCBI Taxonomy" id="1802519"/>
    <lineage>
        <taxon>Bacteria</taxon>
        <taxon>Candidatus Woeseibacteriota</taxon>
    </lineage>
</organism>
<dbReference type="InterPro" id="IPR002797">
    <property type="entry name" value="Polysacc_synth"/>
</dbReference>
<dbReference type="EMBL" id="MGHF01000020">
    <property type="protein sequence ID" value="OGM63167.1"/>
    <property type="molecule type" value="Genomic_DNA"/>
</dbReference>
<sequence length="411" mass="45670">MKKIYKNIIGDSLYRNSSYLIASNILSTALGFIFWALATRVFSTQDVGLGSTLISSTDLVVAFALLGLNMGLVRYLPASDRKNDKINSVFVITSITSLIASLIFVLGLRYISPELVIIHDSLLVSVMFIIFVVFLSLAESIKSIFRAYRSSQYVLIKNTIFNFLKIILIIIFVNLGALGIFSSWLVSLVISCIVSLIILTKKFNYEFKPIIKIDVTKKIFLYSFVNYVSEFLERAPKLAMPLIITSIAGPQNSAYYYIDMSIATFLFMLPEAIASSFFAETSTNEAELALNTKKALKAFCLVLIPAVIGIMFLGNYILLFFGKEYSTQGSELLKLLSLSTVFIAINALFSNIVRINGELKKLILINFLGAVTILGLSLILINLSLVGIGWAWLIGNTLMSLFYLATSRYKS</sequence>
<name>A0A1F8BGG6_9BACT</name>
<evidence type="ECO:0008006" key="9">
    <source>
        <dbReference type="Google" id="ProtNLM"/>
    </source>
</evidence>
<feature type="transmembrane region" description="Helical" evidence="6">
    <location>
        <begin position="298"/>
        <end position="320"/>
    </location>
</feature>
<comment type="subcellular location">
    <subcellularLocation>
        <location evidence="1">Cell membrane</location>
        <topology evidence="1">Multi-pass membrane protein</topology>
    </subcellularLocation>
</comment>
<feature type="transmembrane region" description="Helical" evidence="6">
    <location>
        <begin position="117"/>
        <end position="138"/>
    </location>
</feature>
<dbReference type="Pfam" id="PF01943">
    <property type="entry name" value="Polysacc_synt"/>
    <property type="match status" value="1"/>
</dbReference>
<feature type="transmembrane region" description="Helical" evidence="6">
    <location>
        <begin position="20"/>
        <end position="39"/>
    </location>
</feature>
<dbReference type="AlphaFoldDB" id="A0A1F8BGG6"/>
<evidence type="ECO:0000256" key="1">
    <source>
        <dbReference type="ARBA" id="ARBA00004651"/>
    </source>
</evidence>
<keyword evidence="5 6" id="KW-0472">Membrane</keyword>